<accession>A0AAD4DA71</accession>
<evidence type="ECO:0000313" key="3">
    <source>
        <dbReference type="EMBL" id="KAG0272966.1"/>
    </source>
</evidence>
<dbReference type="Proteomes" id="UP001194580">
    <property type="component" value="Unassembled WGS sequence"/>
</dbReference>
<feature type="region of interest" description="Disordered" evidence="1">
    <location>
        <begin position="1"/>
        <end position="112"/>
    </location>
</feature>
<feature type="transmembrane region" description="Helical" evidence="2">
    <location>
        <begin position="255"/>
        <end position="275"/>
    </location>
</feature>
<comment type="caution">
    <text evidence="3">The sequence shown here is derived from an EMBL/GenBank/DDBJ whole genome shotgun (WGS) entry which is preliminary data.</text>
</comment>
<keyword evidence="2" id="KW-1133">Transmembrane helix</keyword>
<keyword evidence="2" id="KW-0472">Membrane</keyword>
<feature type="compositionally biased region" description="Low complexity" evidence="1">
    <location>
        <begin position="284"/>
        <end position="298"/>
    </location>
</feature>
<feature type="compositionally biased region" description="Polar residues" evidence="1">
    <location>
        <begin position="25"/>
        <end position="40"/>
    </location>
</feature>
<keyword evidence="4" id="KW-1185">Reference proteome</keyword>
<evidence type="ECO:0000256" key="1">
    <source>
        <dbReference type="SAM" id="MobiDB-lite"/>
    </source>
</evidence>
<name>A0AAD4DA71_9FUNG</name>
<feature type="compositionally biased region" description="Pro residues" evidence="1">
    <location>
        <begin position="1"/>
        <end position="10"/>
    </location>
</feature>
<feature type="compositionally biased region" description="Polar residues" evidence="1">
    <location>
        <begin position="149"/>
        <end position="160"/>
    </location>
</feature>
<protein>
    <submittedName>
        <fullName evidence="3">Uncharacterized protein</fullName>
    </submittedName>
</protein>
<feature type="compositionally biased region" description="Low complexity" evidence="1">
    <location>
        <begin position="13"/>
        <end position="24"/>
    </location>
</feature>
<keyword evidence="2" id="KW-0812">Transmembrane</keyword>
<feature type="region of interest" description="Disordered" evidence="1">
    <location>
        <begin position="282"/>
        <end position="333"/>
    </location>
</feature>
<dbReference type="EMBL" id="JAAAIL010000825">
    <property type="protein sequence ID" value="KAG0272966.1"/>
    <property type="molecule type" value="Genomic_DNA"/>
</dbReference>
<gene>
    <name evidence="3" type="ORF">BGZ95_011239</name>
</gene>
<feature type="compositionally biased region" description="Polar residues" evidence="1">
    <location>
        <begin position="96"/>
        <end position="112"/>
    </location>
</feature>
<feature type="compositionally biased region" description="Low complexity" evidence="1">
    <location>
        <begin position="161"/>
        <end position="175"/>
    </location>
</feature>
<evidence type="ECO:0000313" key="4">
    <source>
        <dbReference type="Proteomes" id="UP001194580"/>
    </source>
</evidence>
<evidence type="ECO:0000256" key="2">
    <source>
        <dbReference type="SAM" id="Phobius"/>
    </source>
</evidence>
<feature type="region of interest" description="Disordered" evidence="1">
    <location>
        <begin position="149"/>
        <end position="175"/>
    </location>
</feature>
<dbReference type="AlphaFoldDB" id="A0AAD4DA71"/>
<organism evidence="3 4">
    <name type="scientific">Linnemannia exigua</name>
    <dbReference type="NCBI Taxonomy" id="604196"/>
    <lineage>
        <taxon>Eukaryota</taxon>
        <taxon>Fungi</taxon>
        <taxon>Fungi incertae sedis</taxon>
        <taxon>Mucoromycota</taxon>
        <taxon>Mortierellomycotina</taxon>
        <taxon>Mortierellomycetes</taxon>
        <taxon>Mortierellales</taxon>
        <taxon>Mortierellaceae</taxon>
        <taxon>Linnemannia</taxon>
    </lineage>
</organism>
<sequence>MALLPDPPTPTMSQGGASNSSQASLMNPSSTPSRAPQNITDHPDMFPSPDVSARGPQVTDENSQYIAPLTAIPLTNRIDLTPPPPPPNNPHDCSPAPSSLTNPHTQAVDQGEGTTWDSNAYIAPIQSYYSSANAPHTSSGATVAPVSSPTYAYNTHPNGSTHQTYQPEPQQQTTPLPNYYQQEQQAYQNAYSHPIRHQDPYSQQQQEYQHYATPLPYPQLHEHQDYEPAHVDTLHEKIENVTPKRATSNGKRKRLYWIGGMLIVILLGVVIGLVVNMNKDKGGKTNNNDNNSNSSAGSVPTASKTVEPGSHSSISVPVGGTPSTSSGAVIPPTGVPVIVPTPISGGGGGGDRVPTPPLPDNIPAKGQCPFMWCDTHYYWPCKETCLNDGDMKRCKAGCKDTLDLCL</sequence>
<proteinExistence type="predicted"/>
<feature type="compositionally biased region" description="Polar residues" evidence="1">
    <location>
        <begin position="300"/>
        <end position="326"/>
    </location>
</feature>
<reference evidence="3" key="1">
    <citation type="journal article" date="2020" name="Fungal Divers.">
        <title>Resolving the Mortierellaceae phylogeny through synthesis of multi-gene phylogenetics and phylogenomics.</title>
        <authorList>
            <person name="Vandepol N."/>
            <person name="Liber J."/>
            <person name="Desiro A."/>
            <person name="Na H."/>
            <person name="Kennedy M."/>
            <person name="Barry K."/>
            <person name="Grigoriev I.V."/>
            <person name="Miller A.N."/>
            <person name="O'Donnell K."/>
            <person name="Stajich J.E."/>
            <person name="Bonito G."/>
        </authorList>
    </citation>
    <scope>NUCLEOTIDE SEQUENCE</scope>
    <source>
        <strain evidence="3">NRRL 28262</strain>
    </source>
</reference>